<sequence length="146" mass="15038">MSIAERSTQTIWEGPLASGTGTFANSSSTVLDGQQVTWAARTEAPGGKTSPEELAAAAHSSCFSMALSLKLGENKTPPQRLEVTATVTLDEVDGAPTITTSALTVRAQVPDIDKDTFASVVDEAAALCPVSRLFAGATITVDAQLA</sequence>
<dbReference type="EMBL" id="NCXO01000001">
    <property type="protein sequence ID" value="OSC36005.1"/>
    <property type="molecule type" value="Genomic_DNA"/>
</dbReference>
<protein>
    <submittedName>
        <fullName evidence="1">Osmotically inducible protein OsmC</fullName>
    </submittedName>
</protein>
<dbReference type="Gene3D" id="3.30.300.20">
    <property type="match status" value="1"/>
</dbReference>
<dbReference type="InterPro" id="IPR003718">
    <property type="entry name" value="OsmC/Ohr_fam"/>
</dbReference>
<proteinExistence type="predicted"/>
<dbReference type="OrthoDB" id="9807532at2"/>
<dbReference type="Proteomes" id="UP000193577">
    <property type="component" value="Unassembled WGS sequence"/>
</dbReference>
<evidence type="ECO:0000313" key="1">
    <source>
        <dbReference type="EMBL" id="OSC36005.1"/>
    </source>
</evidence>
<dbReference type="InterPro" id="IPR036102">
    <property type="entry name" value="OsmC/Ohrsf"/>
</dbReference>
<dbReference type="Pfam" id="PF02566">
    <property type="entry name" value="OsmC"/>
    <property type="match status" value="1"/>
</dbReference>
<dbReference type="AlphaFoldDB" id="A0A7I7SA24"/>
<comment type="caution">
    <text evidence="1">The sequence shown here is derived from an EMBL/GenBank/DDBJ whole genome shotgun (WGS) entry which is preliminary data.</text>
</comment>
<dbReference type="PANTHER" id="PTHR42830">
    <property type="entry name" value="OSMOTICALLY INDUCIBLE FAMILY PROTEIN"/>
    <property type="match status" value="1"/>
</dbReference>
<reference evidence="1 2" key="1">
    <citation type="submission" date="2017-04" db="EMBL/GenBank/DDBJ databases">
        <title>The new phylogeny of genus Mycobacterium.</title>
        <authorList>
            <person name="Tortoli E."/>
            <person name="Trovato A."/>
            <person name="Cirillo D.M."/>
        </authorList>
    </citation>
    <scope>NUCLEOTIDE SEQUENCE [LARGE SCALE GENOMIC DNA]</scope>
    <source>
        <strain evidence="1 2">KCTC 19819</strain>
    </source>
</reference>
<dbReference type="InterPro" id="IPR019904">
    <property type="entry name" value="Peroxiredoxin_OsmC"/>
</dbReference>
<accession>A0A7I7SA24</accession>
<dbReference type="GO" id="GO:0004601">
    <property type="term" value="F:peroxidase activity"/>
    <property type="evidence" value="ECO:0007669"/>
    <property type="project" value="InterPro"/>
</dbReference>
<name>A0A7I7SA24_9MYCO</name>
<dbReference type="PANTHER" id="PTHR42830:SF1">
    <property type="entry name" value="OSMOTICALLY INDUCIBLE FAMILY PROTEIN"/>
    <property type="match status" value="1"/>
</dbReference>
<keyword evidence="2" id="KW-1185">Reference proteome</keyword>
<evidence type="ECO:0000313" key="2">
    <source>
        <dbReference type="Proteomes" id="UP000193577"/>
    </source>
</evidence>
<dbReference type="NCBIfam" id="TIGR03562">
    <property type="entry name" value="osmo_induc_OsmC"/>
    <property type="match status" value="1"/>
</dbReference>
<dbReference type="InterPro" id="IPR015946">
    <property type="entry name" value="KH_dom-like_a/b"/>
</dbReference>
<gene>
    <name evidence="1" type="ORF">B8W67_00445</name>
</gene>
<dbReference type="GO" id="GO:0006979">
    <property type="term" value="P:response to oxidative stress"/>
    <property type="evidence" value="ECO:0007669"/>
    <property type="project" value="InterPro"/>
</dbReference>
<dbReference type="InterPro" id="IPR052707">
    <property type="entry name" value="OsmC_Ohr_Peroxiredoxin"/>
</dbReference>
<dbReference type="SUPFAM" id="SSF82784">
    <property type="entry name" value="OsmC-like"/>
    <property type="match status" value="1"/>
</dbReference>
<organism evidence="1 2">
    <name type="scientific">Mycolicibacillus koreensis</name>
    <dbReference type="NCBI Taxonomy" id="1069220"/>
    <lineage>
        <taxon>Bacteria</taxon>
        <taxon>Bacillati</taxon>
        <taxon>Actinomycetota</taxon>
        <taxon>Actinomycetes</taxon>
        <taxon>Mycobacteriales</taxon>
        <taxon>Mycobacteriaceae</taxon>
        <taxon>Mycolicibacillus</taxon>
    </lineage>
</organism>
<dbReference type="RefSeq" id="WP_069392019.1">
    <property type="nucleotide sequence ID" value="NZ_AP022594.1"/>
</dbReference>